<dbReference type="GO" id="GO:0005737">
    <property type="term" value="C:cytoplasm"/>
    <property type="evidence" value="ECO:0007669"/>
    <property type="project" value="UniProtKB-SubCell"/>
</dbReference>
<dbReference type="GO" id="GO:0003864">
    <property type="term" value="F:3-methyl-2-oxobutanoate hydroxymethyltransferase activity"/>
    <property type="evidence" value="ECO:0007669"/>
    <property type="project" value="UniProtKB-UniRule"/>
</dbReference>
<dbReference type="EMBL" id="SMGG01000004">
    <property type="protein sequence ID" value="TCK60732.1"/>
    <property type="molecule type" value="Genomic_DNA"/>
</dbReference>
<feature type="binding site" evidence="7 10">
    <location>
        <position position="122"/>
    </location>
    <ligand>
        <name>Mg(2+)</name>
        <dbReference type="ChEBI" id="CHEBI:18420"/>
    </ligand>
</feature>
<dbReference type="CDD" id="cd06557">
    <property type="entry name" value="KPHMT-like"/>
    <property type="match status" value="1"/>
</dbReference>
<dbReference type="GO" id="GO:0008168">
    <property type="term" value="F:methyltransferase activity"/>
    <property type="evidence" value="ECO:0007669"/>
    <property type="project" value="UniProtKB-KW"/>
</dbReference>
<evidence type="ECO:0000256" key="7">
    <source>
        <dbReference type="HAMAP-Rule" id="MF_00156"/>
    </source>
</evidence>
<protein>
    <recommendedName>
        <fullName evidence="7">3-methyl-2-oxobutanoate hydroxymethyltransferase</fullName>
        <ecNumber evidence="7">2.1.2.11</ecNumber>
    </recommendedName>
    <alternativeName>
        <fullName evidence="7">Ketopantoate hydroxymethyltransferase</fullName>
        <shortName evidence="7">KPHMT</shortName>
    </alternativeName>
</protein>
<dbReference type="InterPro" id="IPR003700">
    <property type="entry name" value="Pantoate_hydroxy_MeTrfase"/>
</dbReference>
<name>A0A4R1K8Q9_9BACT</name>
<evidence type="ECO:0000256" key="4">
    <source>
        <dbReference type="ARBA" id="ARBA00022655"/>
    </source>
</evidence>
<comment type="caution">
    <text evidence="11">The sequence shown here is derived from an EMBL/GenBank/DDBJ whole genome shotgun (WGS) entry which is preliminary data.</text>
</comment>
<feature type="binding site" evidence="7 9">
    <location>
        <position position="120"/>
    </location>
    <ligand>
        <name>3-methyl-2-oxobutanoate</name>
        <dbReference type="ChEBI" id="CHEBI:11851"/>
    </ligand>
</feature>
<evidence type="ECO:0000256" key="3">
    <source>
        <dbReference type="ARBA" id="ARBA00011424"/>
    </source>
</evidence>
<comment type="pathway">
    <text evidence="1 7">Cofactor biosynthesis; (R)-pantothenate biosynthesis; (R)-pantoate from 3-methyl-2-oxobutanoate: step 1/2.</text>
</comment>
<keyword evidence="11" id="KW-0489">Methyltransferase</keyword>
<dbReference type="EC" id="2.1.2.11" evidence="7"/>
<comment type="catalytic activity">
    <reaction evidence="7">
        <text>(6R)-5,10-methylene-5,6,7,8-tetrahydrofolate + 3-methyl-2-oxobutanoate + H2O = 2-dehydropantoate + (6S)-5,6,7,8-tetrahydrofolate</text>
        <dbReference type="Rhea" id="RHEA:11824"/>
        <dbReference type="ChEBI" id="CHEBI:11561"/>
        <dbReference type="ChEBI" id="CHEBI:11851"/>
        <dbReference type="ChEBI" id="CHEBI:15377"/>
        <dbReference type="ChEBI" id="CHEBI:15636"/>
        <dbReference type="ChEBI" id="CHEBI:57453"/>
        <dbReference type="EC" id="2.1.2.11"/>
    </reaction>
</comment>
<organism evidence="11 12">
    <name type="scientific">Seleniivibrio woodruffii</name>
    <dbReference type="NCBI Taxonomy" id="1078050"/>
    <lineage>
        <taxon>Bacteria</taxon>
        <taxon>Pseudomonadati</taxon>
        <taxon>Deferribacterota</taxon>
        <taxon>Deferribacteres</taxon>
        <taxon>Deferribacterales</taxon>
        <taxon>Geovibrionaceae</taxon>
        <taxon>Seleniivibrio</taxon>
    </lineage>
</organism>
<gene>
    <name evidence="7" type="primary">panB</name>
    <name evidence="11" type="ORF">C8D98_1611</name>
</gene>
<evidence type="ECO:0000313" key="11">
    <source>
        <dbReference type="EMBL" id="TCK60732.1"/>
    </source>
</evidence>
<dbReference type="UniPathway" id="UPA00028">
    <property type="reaction ID" value="UER00003"/>
</dbReference>
<dbReference type="PANTHER" id="PTHR20881:SF0">
    <property type="entry name" value="3-METHYL-2-OXOBUTANOATE HYDROXYMETHYLTRANSFERASE"/>
    <property type="match status" value="1"/>
</dbReference>
<evidence type="ECO:0000256" key="9">
    <source>
        <dbReference type="PIRSR" id="PIRSR000388-2"/>
    </source>
</evidence>
<evidence type="ECO:0000313" key="12">
    <source>
        <dbReference type="Proteomes" id="UP000294614"/>
    </source>
</evidence>
<sequence length="269" mass="29149">MSKHIEIKKITVNSIRKMKSAGERISCLTAYDFTSASILDKAGIDMILVGDSLGMVVNGYENTLPVTLDEIIYHCRSVKRGAQNAFLIADMPFGTYHVSDEQAVENCIKVIKETGFDAVKLEGGAERAALVKKLTACGINVMGHIGLMPQMVSTMGGYRIQGREGHEKLLADAKALEEAGAFSIVLEGTVTSVAKTITENLKIPTIGIGAGVHCDGQVLVFHDVFGIFDGFTPKFVKQYANVSKIISKAAKSYIKEVKTAQFPEDKHSF</sequence>
<feature type="binding site" evidence="7 10">
    <location>
        <position position="51"/>
    </location>
    <ligand>
        <name>Mg(2+)</name>
        <dbReference type="ChEBI" id="CHEBI:18420"/>
    </ligand>
</feature>
<keyword evidence="7" id="KW-0963">Cytoplasm</keyword>
<dbReference type="PIRSF" id="PIRSF000388">
    <property type="entry name" value="Pantoate_hydroxy_MeTrfase"/>
    <property type="match status" value="1"/>
</dbReference>
<dbReference type="GO" id="GO:0015940">
    <property type="term" value="P:pantothenate biosynthetic process"/>
    <property type="evidence" value="ECO:0007669"/>
    <property type="project" value="UniProtKB-UniRule"/>
</dbReference>
<evidence type="ECO:0000256" key="10">
    <source>
        <dbReference type="PIRSR" id="PIRSR000388-3"/>
    </source>
</evidence>
<dbReference type="Pfam" id="PF02548">
    <property type="entry name" value="Pantoate_transf"/>
    <property type="match status" value="1"/>
</dbReference>
<comment type="subcellular location">
    <subcellularLocation>
        <location evidence="7">Cytoplasm</location>
    </subcellularLocation>
</comment>
<dbReference type="PANTHER" id="PTHR20881">
    <property type="entry name" value="3-METHYL-2-OXOBUTANOATE HYDROXYMETHYLTRANSFERASE"/>
    <property type="match status" value="1"/>
</dbReference>
<comment type="cofactor">
    <cofactor evidence="7 10">
        <name>Mg(2+)</name>
        <dbReference type="ChEBI" id="CHEBI:18420"/>
    </cofactor>
    <text evidence="7 10">Binds 1 Mg(2+) ion per subunit.</text>
</comment>
<feature type="binding site" evidence="7 9">
    <location>
        <position position="90"/>
    </location>
    <ligand>
        <name>3-methyl-2-oxobutanoate</name>
        <dbReference type="ChEBI" id="CHEBI:11851"/>
    </ligand>
</feature>
<keyword evidence="4 7" id="KW-0566">Pantothenate biosynthesis</keyword>
<dbReference type="SUPFAM" id="SSF51621">
    <property type="entry name" value="Phosphoenolpyruvate/pyruvate domain"/>
    <property type="match status" value="1"/>
</dbReference>
<reference evidence="11 12" key="1">
    <citation type="submission" date="2019-03" db="EMBL/GenBank/DDBJ databases">
        <title>Genomic Encyclopedia of Type Strains, Phase IV (KMG-IV): sequencing the most valuable type-strain genomes for metagenomic binning, comparative biology and taxonomic classification.</title>
        <authorList>
            <person name="Goeker M."/>
        </authorList>
    </citation>
    <scope>NUCLEOTIDE SEQUENCE [LARGE SCALE GENOMIC DNA]</scope>
    <source>
        <strain evidence="11 12">DSM 24984</strain>
    </source>
</reference>
<keyword evidence="12" id="KW-1185">Reference proteome</keyword>
<evidence type="ECO:0000256" key="8">
    <source>
        <dbReference type="PIRSR" id="PIRSR000388-1"/>
    </source>
</evidence>
<keyword evidence="7 10" id="KW-0479">Metal-binding</keyword>
<evidence type="ECO:0000256" key="6">
    <source>
        <dbReference type="ARBA" id="ARBA00056497"/>
    </source>
</evidence>
<dbReference type="Proteomes" id="UP000294614">
    <property type="component" value="Unassembled WGS sequence"/>
</dbReference>
<comment type="similarity">
    <text evidence="2 7">Belongs to the PanB family.</text>
</comment>
<dbReference type="GO" id="GO:0000287">
    <property type="term" value="F:magnesium ion binding"/>
    <property type="evidence" value="ECO:0007669"/>
    <property type="project" value="TreeGrafter"/>
</dbReference>
<dbReference type="FunFam" id="3.20.20.60:FF:000003">
    <property type="entry name" value="3-methyl-2-oxobutanoate hydroxymethyltransferase"/>
    <property type="match status" value="1"/>
</dbReference>
<dbReference type="NCBIfam" id="NF001452">
    <property type="entry name" value="PRK00311.1"/>
    <property type="match status" value="1"/>
</dbReference>
<dbReference type="AlphaFoldDB" id="A0A4R1K8Q9"/>
<dbReference type="HAMAP" id="MF_00156">
    <property type="entry name" value="PanB"/>
    <property type="match status" value="1"/>
</dbReference>
<dbReference type="Gene3D" id="3.20.20.60">
    <property type="entry name" value="Phosphoenolpyruvate-binding domains"/>
    <property type="match status" value="1"/>
</dbReference>
<dbReference type="GO" id="GO:0032259">
    <property type="term" value="P:methylation"/>
    <property type="evidence" value="ECO:0007669"/>
    <property type="project" value="UniProtKB-KW"/>
</dbReference>
<evidence type="ECO:0000256" key="2">
    <source>
        <dbReference type="ARBA" id="ARBA00008676"/>
    </source>
</evidence>
<comment type="subunit">
    <text evidence="3 7">Homodecamer; pentamer of dimers.</text>
</comment>
<keyword evidence="5 7" id="KW-0808">Transferase</keyword>
<feature type="active site" description="Proton acceptor" evidence="7 8">
    <location>
        <position position="187"/>
    </location>
</feature>
<dbReference type="InterPro" id="IPR040442">
    <property type="entry name" value="Pyrv_kinase-like_dom_sf"/>
</dbReference>
<evidence type="ECO:0000256" key="5">
    <source>
        <dbReference type="ARBA" id="ARBA00022679"/>
    </source>
</evidence>
<keyword evidence="7 10" id="KW-0460">Magnesium</keyword>
<dbReference type="RefSeq" id="WP_132873602.1">
    <property type="nucleotide sequence ID" value="NZ_SMGG01000004.1"/>
</dbReference>
<comment type="function">
    <text evidence="6 7">Catalyzes the reversible reaction in which hydroxymethyl group from 5,10-methylenetetrahydrofolate is transferred onto alpha-ketoisovalerate to form ketopantoate.</text>
</comment>
<dbReference type="NCBIfam" id="TIGR00222">
    <property type="entry name" value="panB"/>
    <property type="match status" value="1"/>
</dbReference>
<dbReference type="OrthoDB" id="9781789at2"/>
<proteinExistence type="inferred from homology"/>
<feature type="binding site" evidence="7 10">
    <location>
        <position position="90"/>
    </location>
    <ligand>
        <name>Mg(2+)</name>
        <dbReference type="ChEBI" id="CHEBI:18420"/>
    </ligand>
</feature>
<feature type="binding site" evidence="7 9">
    <location>
        <begin position="51"/>
        <end position="52"/>
    </location>
    <ligand>
        <name>3-methyl-2-oxobutanoate</name>
        <dbReference type="ChEBI" id="CHEBI:11851"/>
    </ligand>
</feature>
<evidence type="ECO:0000256" key="1">
    <source>
        <dbReference type="ARBA" id="ARBA00005033"/>
    </source>
</evidence>
<accession>A0A4R1K8Q9</accession>
<dbReference type="InterPro" id="IPR015813">
    <property type="entry name" value="Pyrv/PenolPyrv_kinase-like_dom"/>
</dbReference>